<evidence type="ECO:0000313" key="1">
    <source>
        <dbReference type="EMBL" id="QCE07591.1"/>
    </source>
</evidence>
<reference evidence="1 2" key="1">
    <citation type="submission" date="2019-04" db="EMBL/GenBank/DDBJ databases">
        <title>An improved genome assembly and genetic linkage map for asparagus bean, Vigna unguiculata ssp. sesquipedialis.</title>
        <authorList>
            <person name="Xia Q."/>
            <person name="Zhang R."/>
            <person name="Dong Y."/>
        </authorList>
    </citation>
    <scope>NUCLEOTIDE SEQUENCE [LARGE SCALE GENOMIC DNA]</scope>
    <source>
        <tissue evidence="1">Leaf</tissue>
    </source>
</reference>
<organism evidence="1 2">
    <name type="scientific">Vigna unguiculata</name>
    <name type="common">Cowpea</name>
    <dbReference type="NCBI Taxonomy" id="3917"/>
    <lineage>
        <taxon>Eukaryota</taxon>
        <taxon>Viridiplantae</taxon>
        <taxon>Streptophyta</taxon>
        <taxon>Embryophyta</taxon>
        <taxon>Tracheophyta</taxon>
        <taxon>Spermatophyta</taxon>
        <taxon>Magnoliopsida</taxon>
        <taxon>eudicotyledons</taxon>
        <taxon>Gunneridae</taxon>
        <taxon>Pentapetalae</taxon>
        <taxon>rosids</taxon>
        <taxon>fabids</taxon>
        <taxon>Fabales</taxon>
        <taxon>Fabaceae</taxon>
        <taxon>Papilionoideae</taxon>
        <taxon>50 kb inversion clade</taxon>
        <taxon>NPAAA clade</taxon>
        <taxon>indigoferoid/millettioid clade</taxon>
        <taxon>Phaseoleae</taxon>
        <taxon>Vigna</taxon>
    </lineage>
</organism>
<protein>
    <submittedName>
        <fullName evidence="1">Uncharacterized protein</fullName>
    </submittedName>
</protein>
<evidence type="ECO:0000313" key="2">
    <source>
        <dbReference type="Proteomes" id="UP000501690"/>
    </source>
</evidence>
<dbReference type="EMBL" id="CP039353">
    <property type="protein sequence ID" value="QCE07591.1"/>
    <property type="molecule type" value="Genomic_DNA"/>
</dbReference>
<proteinExistence type="predicted"/>
<accession>A0A4D6N3Y9</accession>
<sequence>MSSFETLFAVSLFSAQKEAPRVELAACRRRRNLVGEAVLVGCSSATHSLGSFSRILTRAQKQWQSK</sequence>
<dbReference type="AlphaFoldDB" id="A0A4D6N3Y9"/>
<name>A0A4D6N3Y9_VIGUN</name>
<dbReference type="Proteomes" id="UP000501690">
    <property type="component" value="Linkage Group LG9"/>
</dbReference>
<keyword evidence="2" id="KW-1185">Reference proteome</keyword>
<gene>
    <name evidence="1" type="ORF">DEO72_LG9g2611</name>
</gene>